<organism evidence="1 2">
    <name type="scientific">Stieleria varia</name>
    <dbReference type="NCBI Taxonomy" id="2528005"/>
    <lineage>
        <taxon>Bacteria</taxon>
        <taxon>Pseudomonadati</taxon>
        <taxon>Planctomycetota</taxon>
        <taxon>Planctomycetia</taxon>
        <taxon>Pirellulales</taxon>
        <taxon>Pirellulaceae</taxon>
        <taxon>Stieleria</taxon>
    </lineage>
</organism>
<gene>
    <name evidence="1" type="ORF">Pla52n_54540</name>
</gene>
<protein>
    <submittedName>
        <fullName evidence="1">Uncharacterized protein</fullName>
    </submittedName>
</protein>
<name>A0A5C6A8L7_9BACT</name>
<sequence>MLAIGCRERRFNADFYTSLQSIGYMEEGIEYKFGNLPPDSFVVVSRHESGISIVNTNECYDDDGLVVEVDGNGKCVITVHFAEFSDPDNFIAVVGDKQIVTARKPRHLLRDRI</sequence>
<keyword evidence="2" id="KW-1185">Reference proteome</keyword>
<proteinExistence type="predicted"/>
<reference evidence="1 2" key="1">
    <citation type="submission" date="2019-02" db="EMBL/GenBank/DDBJ databases">
        <title>Deep-cultivation of Planctomycetes and their phenomic and genomic characterization uncovers novel biology.</title>
        <authorList>
            <person name="Wiegand S."/>
            <person name="Jogler M."/>
            <person name="Boedeker C."/>
            <person name="Pinto D."/>
            <person name="Vollmers J."/>
            <person name="Rivas-Marin E."/>
            <person name="Kohn T."/>
            <person name="Peeters S.H."/>
            <person name="Heuer A."/>
            <person name="Rast P."/>
            <person name="Oberbeckmann S."/>
            <person name="Bunk B."/>
            <person name="Jeske O."/>
            <person name="Meyerdierks A."/>
            <person name="Storesund J.E."/>
            <person name="Kallscheuer N."/>
            <person name="Luecker S."/>
            <person name="Lage O.M."/>
            <person name="Pohl T."/>
            <person name="Merkel B.J."/>
            <person name="Hornburger P."/>
            <person name="Mueller R.-W."/>
            <person name="Bruemmer F."/>
            <person name="Labrenz M."/>
            <person name="Spormann A.M."/>
            <person name="Op Den Camp H."/>
            <person name="Overmann J."/>
            <person name="Amann R."/>
            <person name="Jetten M.S.M."/>
            <person name="Mascher T."/>
            <person name="Medema M.H."/>
            <person name="Devos D.P."/>
            <person name="Kaster A.-K."/>
            <person name="Ovreas L."/>
            <person name="Rohde M."/>
            <person name="Galperin M.Y."/>
            <person name="Jogler C."/>
        </authorList>
    </citation>
    <scope>NUCLEOTIDE SEQUENCE [LARGE SCALE GENOMIC DNA]</scope>
    <source>
        <strain evidence="1 2">Pla52n</strain>
    </source>
</reference>
<evidence type="ECO:0000313" key="2">
    <source>
        <dbReference type="Proteomes" id="UP000320176"/>
    </source>
</evidence>
<evidence type="ECO:0000313" key="1">
    <source>
        <dbReference type="EMBL" id="TWT94633.1"/>
    </source>
</evidence>
<accession>A0A5C6A8L7</accession>
<dbReference type="EMBL" id="SJPN01000007">
    <property type="protein sequence ID" value="TWT94633.1"/>
    <property type="molecule type" value="Genomic_DNA"/>
</dbReference>
<dbReference type="AlphaFoldDB" id="A0A5C6A8L7"/>
<dbReference type="Proteomes" id="UP000320176">
    <property type="component" value="Unassembled WGS sequence"/>
</dbReference>
<comment type="caution">
    <text evidence="1">The sequence shown here is derived from an EMBL/GenBank/DDBJ whole genome shotgun (WGS) entry which is preliminary data.</text>
</comment>